<accession>A0AAW9VBM6</accession>
<feature type="transmembrane region" description="Helical" evidence="1">
    <location>
        <begin position="7"/>
        <end position="24"/>
    </location>
</feature>
<sequence length="67" mass="7578">MRMHEKYSSPFSYALGVITTAAGALSLDQWAVLIGIICTVATFLVNWYYKRKEFKLREGESSGKNTK</sequence>
<proteinExistence type="predicted"/>
<dbReference type="AlphaFoldDB" id="A0AAW9VBM6"/>
<evidence type="ECO:0000313" key="2">
    <source>
        <dbReference type="EMBL" id="MTC35243.1"/>
    </source>
</evidence>
<protein>
    <submittedName>
        <fullName evidence="2">Holin</fullName>
    </submittedName>
</protein>
<dbReference type="RefSeq" id="WP_006658966.1">
    <property type="nucleotide sequence ID" value="NZ_CP023536.1"/>
</dbReference>
<dbReference type="GeneID" id="57293487"/>
<comment type="caution">
    <text evidence="2">The sequence shown here is derived from an EMBL/GenBank/DDBJ whole genome shotgun (WGS) entry which is preliminary data.</text>
</comment>
<reference evidence="2 3" key="1">
    <citation type="submission" date="2019-10" db="EMBL/GenBank/DDBJ databases">
        <title>Comparative genomic analysis of Providencia.</title>
        <authorList>
            <person name="Yuan C."/>
            <person name="Wei Y."/>
            <person name="Yin Z."/>
        </authorList>
    </citation>
    <scope>NUCLEOTIDE SEQUENCE [LARGE SCALE GENOMIC DNA]</scope>
    <source>
        <strain evidence="3">wls1934</strain>
    </source>
</reference>
<dbReference type="InterPro" id="IPR032118">
    <property type="entry name" value="Phage_holin_HP1"/>
</dbReference>
<dbReference type="Pfam" id="PF16080">
    <property type="entry name" value="Phage_holin_2_3"/>
    <property type="match status" value="1"/>
</dbReference>
<dbReference type="KEGG" id="pala:CO695_13120"/>
<feature type="transmembrane region" description="Helical" evidence="1">
    <location>
        <begin position="30"/>
        <end position="49"/>
    </location>
</feature>
<name>A0AAW9VBM6_9GAMM</name>
<evidence type="ECO:0000313" key="3">
    <source>
        <dbReference type="Proteomes" id="UP000449944"/>
    </source>
</evidence>
<organism evidence="2 3">
    <name type="scientific">Providencia alcalifaciens</name>
    <dbReference type="NCBI Taxonomy" id="126385"/>
    <lineage>
        <taxon>Bacteria</taxon>
        <taxon>Pseudomonadati</taxon>
        <taxon>Pseudomonadota</taxon>
        <taxon>Gammaproteobacteria</taxon>
        <taxon>Enterobacterales</taxon>
        <taxon>Morganellaceae</taxon>
        <taxon>Providencia</taxon>
    </lineage>
</organism>
<dbReference type="EMBL" id="WLUB01000039">
    <property type="protein sequence ID" value="MTC35243.1"/>
    <property type="molecule type" value="Genomic_DNA"/>
</dbReference>
<keyword evidence="1" id="KW-1133">Transmembrane helix</keyword>
<dbReference type="Proteomes" id="UP000449944">
    <property type="component" value="Unassembled WGS sequence"/>
</dbReference>
<evidence type="ECO:0000256" key="1">
    <source>
        <dbReference type="SAM" id="Phobius"/>
    </source>
</evidence>
<keyword evidence="1" id="KW-0812">Transmembrane</keyword>
<gene>
    <name evidence="2" type="ORF">GKR67_11530</name>
</gene>
<keyword evidence="1" id="KW-0472">Membrane</keyword>